<dbReference type="GO" id="GO:0005524">
    <property type="term" value="F:ATP binding"/>
    <property type="evidence" value="ECO:0007669"/>
    <property type="project" value="UniProtKB-KW"/>
</dbReference>
<dbReference type="AlphaFoldDB" id="A0A8H6C1G8"/>
<protein>
    <recommendedName>
        <fullName evidence="11">Nicotinamide-nucleotide adenylyltransferase</fullName>
    </recommendedName>
</protein>
<evidence type="ECO:0000256" key="5">
    <source>
        <dbReference type="ARBA" id="ARBA00022741"/>
    </source>
</evidence>
<proteinExistence type="predicted"/>
<comment type="catalytic activity">
    <reaction evidence="8">
        <text>beta-nicotinamide D-ribonucleotide + ATP + H(+) = diphosphate + NAD(+)</text>
        <dbReference type="Rhea" id="RHEA:21360"/>
        <dbReference type="ChEBI" id="CHEBI:14649"/>
        <dbReference type="ChEBI" id="CHEBI:15378"/>
        <dbReference type="ChEBI" id="CHEBI:30616"/>
        <dbReference type="ChEBI" id="CHEBI:33019"/>
        <dbReference type="ChEBI" id="CHEBI:57540"/>
        <dbReference type="EC" id="2.7.7.1"/>
    </reaction>
</comment>
<keyword evidence="7" id="KW-0520">NAD</keyword>
<evidence type="ECO:0000256" key="8">
    <source>
        <dbReference type="ARBA" id="ARBA00049001"/>
    </source>
</evidence>
<accession>A0A8H6C1G8</accession>
<dbReference type="PANTHER" id="PTHR31285">
    <property type="entry name" value="NICOTINAMIDE MONONUCLEOTIDE ADENYLYLTRANSFERASE"/>
    <property type="match status" value="1"/>
</dbReference>
<keyword evidence="5" id="KW-0547">Nucleotide-binding</keyword>
<keyword evidence="6" id="KW-0067">ATP-binding</keyword>
<keyword evidence="2" id="KW-0662">Pyridine nucleotide biosynthesis</keyword>
<comment type="caution">
    <text evidence="9">The sequence shown here is derived from an EMBL/GenBank/DDBJ whole genome shotgun (WGS) entry which is preliminary data.</text>
</comment>
<dbReference type="GO" id="GO:0007124">
    <property type="term" value="P:pseudohyphal growth"/>
    <property type="evidence" value="ECO:0007669"/>
    <property type="project" value="EnsemblFungi"/>
</dbReference>
<dbReference type="SUPFAM" id="SSF52374">
    <property type="entry name" value="Nucleotidylyl transferase"/>
    <property type="match status" value="1"/>
</dbReference>
<evidence type="ECO:0000313" key="10">
    <source>
        <dbReference type="Proteomes" id="UP000536275"/>
    </source>
</evidence>
<evidence type="ECO:0000256" key="3">
    <source>
        <dbReference type="ARBA" id="ARBA00022679"/>
    </source>
</evidence>
<organism evidence="9 10">
    <name type="scientific">Candida albicans</name>
    <name type="common">Yeast</name>
    <dbReference type="NCBI Taxonomy" id="5476"/>
    <lineage>
        <taxon>Eukaryota</taxon>
        <taxon>Fungi</taxon>
        <taxon>Dikarya</taxon>
        <taxon>Ascomycota</taxon>
        <taxon>Saccharomycotina</taxon>
        <taxon>Pichiomycetes</taxon>
        <taxon>Debaryomycetaceae</taxon>
        <taxon>Candida/Lodderomyces clade</taxon>
        <taxon>Candida</taxon>
    </lineage>
</organism>
<dbReference type="GO" id="GO:0005634">
    <property type="term" value="C:nucleus"/>
    <property type="evidence" value="ECO:0007669"/>
    <property type="project" value="EnsemblFungi"/>
</dbReference>
<name>A0A8H6C1G8_CANAX</name>
<dbReference type="GO" id="GO:0001403">
    <property type="term" value="P:invasive growth in response to glucose limitation"/>
    <property type="evidence" value="ECO:0007669"/>
    <property type="project" value="EnsemblFungi"/>
</dbReference>
<keyword evidence="3" id="KW-0808">Transferase</keyword>
<dbReference type="InterPro" id="IPR005248">
    <property type="entry name" value="NadD/NMNAT"/>
</dbReference>
<evidence type="ECO:0008006" key="11">
    <source>
        <dbReference type="Google" id="ProtNLM"/>
    </source>
</evidence>
<gene>
    <name evidence="9" type="ORF">FOB64_003142</name>
</gene>
<dbReference type="GO" id="GO:0016887">
    <property type="term" value="F:ATP hydrolysis activity"/>
    <property type="evidence" value="ECO:0007669"/>
    <property type="project" value="EnsemblFungi"/>
</dbReference>
<evidence type="ECO:0000256" key="6">
    <source>
        <dbReference type="ARBA" id="ARBA00022840"/>
    </source>
</evidence>
<dbReference type="GO" id="GO:0036503">
    <property type="term" value="P:ERAD pathway"/>
    <property type="evidence" value="ECO:0007669"/>
    <property type="project" value="EnsemblFungi"/>
</dbReference>
<dbReference type="OMA" id="RLVMMEL"/>
<dbReference type="InterPro" id="IPR014729">
    <property type="entry name" value="Rossmann-like_a/b/a_fold"/>
</dbReference>
<evidence type="ECO:0000313" key="9">
    <source>
        <dbReference type="EMBL" id="KAF6069497.1"/>
    </source>
</evidence>
<dbReference type="Proteomes" id="UP000536275">
    <property type="component" value="Unassembled WGS sequence"/>
</dbReference>
<reference evidence="9 10" key="1">
    <citation type="submission" date="2020-03" db="EMBL/GenBank/DDBJ databases">
        <title>FDA dAtabase for Regulatory Grade micrObial Sequences (FDA-ARGOS): Supporting development and validation of Infectious Disease Dx tests.</title>
        <authorList>
            <person name="Campos J."/>
            <person name="Goldberg B."/>
            <person name="Tallon L."/>
            <person name="Sadzewicz L."/>
            <person name="Vavikolanu K."/>
            <person name="Mehta A."/>
            <person name="Aluvathingal J."/>
            <person name="Nadendla S."/>
            <person name="Nandy P."/>
            <person name="Geyer C."/>
            <person name="Yan Y."/>
            <person name="Sichtig H."/>
        </authorList>
    </citation>
    <scope>NUCLEOTIDE SEQUENCE [LARGE SCALE GENOMIC DNA]</scope>
    <source>
        <strain evidence="9 10">FDAARGOS_656</strain>
    </source>
</reference>
<comment type="pathway">
    <text evidence="1">Cofactor biosynthesis; NAD(+) biosynthesis.</text>
</comment>
<dbReference type="EMBL" id="JABWAD010000037">
    <property type="protein sequence ID" value="KAF6069497.1"/>
    <property type="molecule type" value="Genomic_DNA"/>
</dbReference>
<evidence type="ECO:0000256" key="2">
    <source>
        <dbReference type="ARBA" id="ARBA00022642"/>
    </source>
</evidence>
<evidence type="ECO:0000256" key="7">
    <source>
        <dbReference type="ARBA" id="ARBA00023027"/>
    </source>
</evidence>
<keyword evidence="4" id="KW-0548">Nucleotidyltransferase</keyword>
<evidence type="ECO:0000256" key="1">
    <source>
        <dbReference type="ARBA" id="ARBA00004790"/>
    </source>
</evidence>
<dbReference type="CDD" id="cd02165">
    <property type="entry name" value="NMNAT"/>
    <property type="match status" value="1"/>
</dbReference>
<dbReference type="GO" id="GO:0034355">
    <property type="term" value="P:NAD+ biosynthetic process via the salvage pathway"/>
    <property type="evidence" value="ECO:0007669"/>
    <property type="project" value="EnsemblFungi"/>
</dbReference>
<dbReference type="UniPathway" id="UPA00253">
    <property type="reaction ID" value="UER00600"/>
</dbReference>
<dbReference type="GO" id="GO:0000309">
    <property type="term" value="F:nicotinamide-nucleotide adenylyltransferase activity"/>
    <property type="evidence" value="ECO:0007669"/>
    <property type="project" value="UniProtKB-EC"/>
</dbReference>
<dbReference type="PANTHER" id="PTHR31285:SF0">
    <property type="entry name" value="NICOTINAMIDE MONONUCLEOTIDE ADENYLYLTRANSFERASE"/>
    <property type="match status" value="1"/>
</dbReference>
<sequence length="298" mass="34291">MSKGRFLKPLQEFLTSKSDFSIIYNTSTTGSTSSFINPTTQRVCILDSSFNPPHLGHYALIEESLTKNYDNIPITNKVVLLLLSVKNADKLHPKPESFDKRLDMMYLMANDLSKKYPVNIAIGLTNHAKFVDKSLSVLNYIKETQNHHQERNLIKLTFLVGFDTLIRIFDPKYYLPDKLSNSLENFMKNTDLFCLTRLDNSFSQLEQSKYIDDIKRGDHEEIPSHWSDNIYLLPPKKEIEINQRGGEINQEIDVATISSSSIRKQIEIGDHPDGKTWKSQVLPDIANYIIKEDLYKQS</sequence>
<evidence type="ECO:0000256" key="4">
    <source>
        <dbReference type="ARBA" id="ARBA00022695"/>
    </source>
</evidence>
<dbReference type="Gene3D" id="3.40.50.620">
    <property type="entry name" value="HUPs"/>
    <property type="match status" value="1"/>
</dbReference>
<dbReference type="GO" id="GO:0005737">
    <property type="term" value="C:cytoplasm"/>
    <property type="evidence" value="ECO:0007669"/>
    <property type="project" value="EnsemblFungi"/>
</dbReference>